<reference evidence="4" key="1">
    <citation type="submission" date="2016-10" db="EMBL/GenBank/DDBJ databases">
        <authorList>
            <person name="Varghese N."/>
            <person name="Submissions S."/>
        </authorList>
    </citation>
    <scope>NUCLEOTIDE SEQUENCE [LARGE SCALE GENOMIC DNA]</scope>
    <source>
        <strain evidence="4">DSM 21368</strain>
    </source>
</reference>
<gene>
    <name evidence="3" type="ORF">SAMN04488554_4029</name>
</gene>
<dbReference type="InterPro" id="IPR000792">
    <property type="entry name" value="Tscrpt_reg_LuxR_C"/>
</dbReference>
<feature type="region of interest" description="Disordered" evidence="1">
    <location>
        <begin position="1"/>
        <end position="20"/>
    </location>
</feature>
<evidence type="ECO:0000313" key="4">
    <source>
        <dbReference type="Proteomes" id="UP000199220"/>
    </source>
</evidence>
<dbReference type="InterPro" id="IPR036388">
    <property type="entry name" value="WH-like_DNA-bd_sf"/>
</dbReference>
<proteinExistence type="predicted"/>
<sequence length="90" mass="10192">MHRPAMAGTRQLTPDVPGQRHSHDITTALFSRDELAMLSLFAEGWCVTTIARRLSMSDRTVRRRSRMLCDRLNASSIIQVVAWAARRGLI</sequence>
<dbReference type="STRING" id="648782.SAMN04488554_4029"/>
<dbReference type="EMBL" id="FNTX01000002">
    <property type="protein sequence ID" value="SEE97516.1"/>
    <property type="molecule type" value="Genomic_DNA"/>
</dbReference>
<organism evidence="3 4">
    <name type="scientific">Ruania alba</name>
    <dbReference type="NCBI Taxonomy" id="648782"/>
    <lineage>
        <taxon>Bacteria</taxon>
        <taxon>Bacillati</taxon>
        <taxon>Actinomycetota</taxon>
        <taxon>Actinomycetes</taxon>
        <taxon>Micrococcales</taxon>
        <taxon>Ruaniaceae</taxon>
        <taxon>Ruania</taxon>
    </lineage>
</organism>
<accession>A0A1H5N7J1</accession>
<dbReference type="GO" id="GO:0006355">
    <property type="term" value="P:regulation of DNA-templated transcription"/>
    <property type="evidence" value="ECO:0007669"/>
    <property type="project" value="InterPro"/>
</dbReference>
<dbReference type="Proteomes" id="UP000199220">
    <property type="component" value="Unassembled WGS sequence"/>
</dbReference>
<dbReference type="Gene3D" id="1.10.10.10">
    <property type="entry name" value="Winged helix-like DNA-binding domain superfamily/Winged helix DNA-binding domain"/>
    <property type="match status" value="1"/>
</dbReference>
<dbReference type="InterPro" id="IPR016032">
    <property type="entry name" value="Sig_transdc_resp-reg_C-effctor"/>
</dbReference>
<dbReference type="SMART" id="SM00421">
    <property type="entry name" value="HTH_LUXR"/>
    <property type="match status" value="1"/>
</dbReference>
<dbReference type="AlphaFoldDB" id="A0A1H5N7J1"/>
<evidence type="ECO:0000313" key="3">
    <source>
        <dbReference type="EMBL" id="SEE97516.1"/>
    </source>
</evidence>
<dbReference type="GO" id="GO:0003677">
    <property type="term" value="F:DNA binding"/>
    <property type="evidence" value="ECO:0007669"/>
    <property type="project" value="InterPro"/>
</dbReference>
<dbReference type="Pfam" id="PF00196">
    <property type="entry name" value="GerE"/>
    <property type="match status" value="1"/>
</dbReference>
<evidence type="ECO:0000259" key="2">
    <source>
        <dbReference type="PROSITE" id="PS50043"/>
    </source>
</evidence>
<dbReference type="SUPFAM" id="SSF46894">
    <property type="entry name" value="C-terminal effector domain of the bipartite response regulators"/>
    <property type="match status" value="1"/>
</dbReference>
<keyword evidence="4" id="KW-1185">Reference proteome</keyword>
<name>A0A1H5N7J1_9MICO</name>
<evidence type="ECO:0000256" key="1">
    <source>
        <dbReference type="SAM" id="MobiDB-lite"/>
    </source>
</evidence>
<protein>
    <submittedName>
        <fullName evidence="3">Regulatory protein, luxR family</fullName>
    </submittedName>
</protein>
<dbReference type="PROSITE" id="PS50043">
    <property type="entry name" value="HTH_LUXR_2"/>
    <property type="match status" value="1"/>
</dbReference>
<feature type="domain" description="HTH luxR-type" evidence="2">
    <location>
        <begin position="23"/>
        <end position="88"/>
    </location>
</feature>